<organism evidence="3 4">
    <name type="scientific">Aristolochia fimbriata</name>
    <name type="common">White veined hardy Dutchman's pipe vine</name>
    <dbReference type="NCBI Taxonomy" id="158543"/>
    <lineage>
        <taxon>Eukaryota</taxon>
        <taxon>Viridiplantae</taxon>
        <taxon>Streptophyta</taxon>
        <taxon>Embryophyta</taxon>
        <taxon>Tracheophyta</taxon>
        <taxon>Spermatophyta</taxon>
        <taxon>Magnoliopsida</taxon>
        <taxon>Magnoliidae</taxon>
        <taxon>Piperales</taxon>
        <taxon>Aristolochiaceae</taxon>
        <taxon>Aristolochia</taxon>
    </lineage>
</organism>
<dbReference type="InterPro" id="IPR036397">
    <property type="entry name" value="RNaseH_sf"/>
</dbReference>
<dbReference type="EMBL" id="JAINDJ010000005">
    <property type="protein sequence ID" value="KAG9446646.1"/>
    <property type="molecule type" value="Genomic_DNA"/>
</dbReference>
<dbReference type="InterPro" id="IPR005135">
    <property type="entry name" value="Endo/exonuclease/phosphatase"/>
</dbReference>
<dbReference type="SUPFAM" id="SSF56219">
    <property type="entry name" value="DNase I-like"/>
    <property type="match status" value="1"/>
</dbReference>
<dbReference type="InterPro" id="IPR000477">
    <property type="entry name" value="RT_dom"/>
</dbReference>
<dbReference type="PROSITE" id="PS50878">
    <property type="entry name" value="RT_POL"/>
    <property type="match status" value="1"/>
</dbReference>
<dbReference type="PANTHER" id="PTHR33116">
    <property type="entry name" value="REVERSE TRANSCRIPTASE ZINC-BINDING DOMAIN-CONTAINING PROTEIN-RELATED-RELATED"/>
    <property type="match status" value="1"/>
</dbReference>
<dbReference type="InterPro" id="IPR044730">
    <property type="entry name" value="RNase_H-like_dom_plant"/>
</dbReference>
<dbReference type="GO" id="GO:0004523">
    <property type="term" value="F:RNA-DNA hybrid ribonuclease activity"/>
    <property type="evidence" value="ECO:0007669"/>
    <property type="project" value="InterPro"/>
</dbReference>
<dbReference type="SUPFAM" id="SSF56672">
    <property type="entry name" value="DNA/RNA polymerases"/>
    <property type="match status" value="1"/>
</dbReference>
<dbReference type="PROSITE" id="PS50879">
    <property type="entry name" value="RNASE_H_1"/>
    <property type="match status" value="1"/>
</dbReference>
<feature type="domain" description="RNase H type-1" evidence="2">
    <location>
        <begin position="1197"/>
        <end position="1324"/>
    </location>
</feature>
<name>A0AAV7EE18_ARIFI</name>
<dbReference type="InterPro" id="IPR026960">
    <property type="entry name" value="RVT-Znf"/>
</dbReference>
<dbReference type="GO" id="GO:0003676">
    <property type="term" value="F:nucleic acid binding"/>
    <property type="evidence" value="ECO:0007669"/>
    <property type="project" value="InterPro"/>
</dbReference>
<accession>A0AAV7EE18</accession>
<proteinExistence type="predicted"/>
<dbReference type="InterPro" id="IPR043502">
    <property type="entry name" value="DNA/RNA_pol_sf"/>
</dbReference>
<dbReference type="Gene3D" id="3.30.420.10">
    <property type="entry name" value="Ribonuclease H-like superfamily/Ribonuclease H"/>
    <property type="match status" value="1"/>
</dbReference>
<feature type="domain" description="Reverse transcriptase" evidence="1">
    <location>
        <begin position="517"/>
        <end position="754"/>
    </location>
</feature>
<dbReference type="CDD" id="cd01650">
    <property type="entry name" value="RT_nLTR_like"/>
    <property type="match status" value="1"/>
</dbReference>
<evidence type="ECO:0000259" key="2">
    <source>
        <dbReference type="PROSITE" id="PS50879"/>
    </source>
</evidence>
<protein>
    <recommendedName>
        <fullName evidence="5">Reverse transcriptase domain-containing protein</fullName>
    </recommendedName>
</protein>
<dbReference type="Pfam" id="PF14529">
    <property type="entry name" value="Exo_endo_phos_2"/>
    <property type="match status" value="1"/>
</dbReference>
<comment type="caution">
    <text evidence="3">The sequence shown here is derived from an EMBL/GenBank/DDBJ whole genome shotgun (WGS) entry which is preliminary data.</text>
</comment>
<dbReference type="CDD" id="cd06222">
    <property type="entry name" value="RNase_H_like"/>
    <property type="match status" value="2"/>
</dbReference>
<evidence type="ECO:0000259" key="1">
    <source>
        <dbReference type="PROSITE" id="PS50878"/>
    </source>
</evidence>
<keyword evidence="4" id="KW-1185">Reference proteome</keyword>
<sequence length="1331" mass="150885">MEALKSNQPQNMDWIHLFRRELRDDEAISLSSLDRVFGGFYKDDDRLDSLIWSPSTDGNFTVASTYSALLPPSVAHVGGCAWQLPAPPKVQLFIWSALHGKILTRDVLARRGKLKDSEVARLAWAVIASSYTYHPPSTPTTWIPPPVGVINVNFDGSSLGNPGPAGYGGSSGIRRETYSYSTSVEMHSVLHALRHFQNRFSGTLVVEGDSSNVIGWCKQTQFPRGASTFVHEWHCISRSANSLADSLAKQGTQLLARISFPDPQWRTIDAVGSAGGVLVIWNRNNVEVLEDEHGAHCLGLKLRDIATSKVWCIGGIYGPCSNSGRKEFWEELENLLHCWDDPWIIAGDFNVIRYRWEKSPPAARITSQMRSFNDLIDAFSLKEVPTAGKRFTWCNNQMNPILSKLDRILASPEWLRLYLDCTTKVLNKVVSDHWPILLDTKAAAWGKKPFRTLQPRREMQTLHCGTSFPQVRGGGKALARGPLLSGGNRKSGAADCTRQSSRTGWLQRRILLSLLGDFHENGIKHKSLGSSLIALAQKKDSVEDVRGYRPISQISGLYKIIARVLAARLKSVSPSVISLQQNAFVQNRQLMDSAMFIHEVVHWFKQKAKPTLILKIDLEKAFNRVNWRYLDCSRGIRHGDPLSPLLFNIAAEGIIAFFEQLIRIGWLCSPLPNEELPIVLFADDTVIFCEGDLEQVANLKAALRLLQITSRQKINWSKTKVIGVNASPELLQAATTKLECEVGDFLTVHLGLPLFNGRINQRLWDPVIERLRGRLSAWKGRHLSEAGRLVLLKPCLFGIPTFLLSFLHCPASAALEMEAIVRRFLWRGACEDFKFHLIRWTEVCKPVTEGGLGVWNIRDFNRALFLKWCWRLNEGDRSPWTQLVRLKLQAAEEDWILGHHQPRRLSPIWRRLCKLMLHFVQNTKFIAGNGSRINFWENQPRRSINWSRVFKRELRDQEAIDLVELDNEISSTFLDSQYADRLIWTPSVDGTFTVKSAYRVLTNNVAAETNQGSLAWSFEGPPKAKFFLWTTIRRKILTRDNLIRRGMTLQSTDCPLCHSAPESIDHALLHCAFAWRIWMTFLQLFEVKLCVPSTTHDMVLQWRGIVKGAKGKIMAEVAAILIPWCIWEERNRRVFQNNTQTWSMVAKNTITKVIAWLCTRKEFADTSGNVIRQKWKETADLSILGRPKELRQWVPPLRGILKLNTDGSSLGNPGRAGIGGIFRDHNGNTLLTYSGPIGITDSTEAEVRAILGVKIYSATFLEPIEVEGDSQNVVDWCYQDRNPPWRFLLHMREIWELSTNVIRWKRIPRSANHCVDQLAKGVSLLNLNVRS</sequence>
<gene>
    <name evidence="3" type="ORF">H6P81_012774</name>
</gene>
<dbReference type="InterPro" id="IPR002156">
    <property type="entry name" value="RNaseH_domain"/>
</dbReference>
<dbReference type="InterPro" id="IPR012337">
    <property type="entry name" value="RNaseH-like_sf"/>
</dbReference>
<evidence type="ECO:0008006" key="5">
    <source>
        <dbReference type="Google" id="ProtNLM"/>
    </source>
</evidence>
<dbReference type="Pfam" id="PF00078">
    <property type="entry name" value="RVT_1"/>
    <property type="match status" value="1"/>
</dbReference>
<dbReference type="InterPro" id="IPR036691">
    <property type="entry name" value="Endo/exonu/phosph_ase_sf"/>
</dbReference>
<dbReference type="Proteomes" id="UP000825729">
    <property type="component" value="Unassembled WGS sequence"/>
</dbReference>
<dbReference type="Pfam" id="PF13966">
    <property type="entry name" value="zf-RVT"/>
    <property type="match status" value="1"/>
</dbReference>
<dbReference type="PANTHER" id="PTHR33116:SF78">
    <property type="entry name" value="OS12G0587133 PROTEIN"/>
    <property type="match status" value="1"/>
</dbReference>
<dbReference type="Pfam" id="PF13456">
    <property type="entry name" value="RVT_3"/>
    <property type="match status" value="1"/>
</dbReference>
<dbReference type="SUPFAM" id="SSF53098">
    <property type="entry name" value="Ribonuclease H-like"/>
    <property type="match status" value="2"/>
</dbReference>
<evidence type="ECO:0000313" key="3">
    <source>
        <dbReference type="EMBL" id="KAG9446646.1"/>
    </source>
</evidence>
<evidence type="ECO:0000313" key="4">
    <source>
        <dbReference type="Proteomes" id="UP000825729"/>
    </source>
</evidence>
<reference evidence="3 4" key="1">
    <citation type="submission" date="2021-07" db="EMBL/GenBank/DDBJ databases">
        <title>The Aristolochia fimbriata genome: insights into angiosperm evolution, floral development and chemical biosynthesis.</title>
        <authorList>
            <person name="Jiao Y."/>
        </authorList>
    </citation>
    <scope>NUCLEOTIDE SEQUENCE [LARGE SCALE GENOMIC DNA]</scope>
    <source>
        <strain evidence="3">IBCAS-2021</strain>
        <tissue evidence="3">Leaf</tissue>
    </source>
</reference>
<dbReference type="Gene3D" id="3.60.10.10">
    <property type="entry name" value="Endonuclease/exonuclease/phosphatase"/>
    <property type="match status" value="1"/>
</dbReference>